<feature type="transmembrane region" description="Helical" evidence="2">
    <location>
        <begin position="138"/>
        <end position="156"/>
    </location>
</feature>
<evidence type="ECO:0000256" key="1">
    <source>
        <dbReference type="ARBA" id="ARBA00004141"/>
    </source>
</evidence>
<reference evidence="4" key="1">
    <citation type="submission" date="2023-08" db="EMBL/GenBank/DDBJ databases">
        <title>Black Yeasts Isolated from many extreme environments.</title>
        <authorList>
            <person name="Coleine C."/>
            <person name="Stajich J.E."/>
            <person name="Selbmann L."/>
        </authorList>
    </citation>
    <scope>NUCLEOTIDE SEQUENCE</scope>
    <source>
        <strain evidence="4">CCFEE 5810</strain>
    </source>
</reference>
<proteinExistence type="predicted"/>
<evidence type="ECO:0000259" key="3">
    <source>
        <dbReference type="PROSITE" id="PS50850"/>
    </source>
</evidence>
<dbReference type="EMBL" id="JAVRQU010000018">
    <property type="protein sequence ID" value="KAK5693130.1"/>
    <property type="molecule type" value="Genomic_DNA"/>
</dbReference>
<feature type="transmembrane region" description="Helical" evidence="2">
    <location>
        <begin position="162"/>
        <end position="187"/>
    </location>
</feature>
<comment type="subcellular location">
    <subcellularLocation>
        <location evidence="1">Membrane</location>
        <topology evidence="1">Multi-pass membrane protein</topology>
    </subcellularLocation>
</comment>
<keyword evidence="2" id="KW-0472">Membrane</keyword>
<feature type="transmembrane region" description="Helical" evidence="2">
    <location>
        <begin position="228"/>
        <end position="250"/>
    </location>
</feature>
<feature type="transmembrane region" description="Helical" evidence="2">
    <location>
        <begin position="30"/>
        <end position="50"/>
    </location>
</feature>
<evidence type="ECO:0000313" key="5">
    <source>
        <dbReference type="Proteomes" id="UP001310594"/>
    </source>
</evidence>
<dbReference type="PANTHER" id="PTHR11360:SF234">
    <property type="entry name" value="MFS-TYPE TRANSPORTER DBAD-RELATED"/>
    <property type="match status" value="1"/>
</dbReference>
<dbReference type="Gene3D" id="1.20.1250.20">
    <property type="entry name" value="MFS general substrate transporter like domains"/>
    <property type="match status" value="1"/>
</dbReference>
<feature type="transmembrane region" description="Helical" evidence="2">
    <location>
        <begin position="106"/>
        <end position="126"/>
    </location>
</feature>
<feature type="domain" description="Major facilitator superfamily (MFS) profile" evidence="3">
    <location>
        <begin position="72"/>
        <end position="259"/>
    </location>
</feature>
<comment type="caution">
    <text evidence="4">The sequence shown here is derived from an EMBL/GenBank/DDBJ whole genome shotgun (WGS) entry which is preliminary data.</text>
</comment>
<sequence length="259" mass="27733">MGIGASGSSIGAIVFTVVFERLRPRIGFGWTVRVMGLIALASLLVPAFTMRRLGSRSPARAFIDRSAFQEPATVITYASMLLVFMGLYIPYFYIQVFAEQEIGENNINQYLIVILNAGSFFGRLFPSLLADKIGPMNTIIPCAAISSIVGFCWIAVHDRAGTVAFCVVYGFFSGSFVSLTAVLWASLCPDVNRMGTRTGMMTVPVAAGLLLGNPIAGELVRGGSFVGLQVFCAATVMAATCLLVAARWSIAGFGVQWKV</sequence>
<name>A0AAN7VUB0_9PEZI</name>
<dbReference type="InterPro" id="IPR020846">
    <property type="entry name" value="MFS_dom"/>
</dbReference>
<evidence type="ECO:0000256" key="2">
    <source>
        <dbReference type="SAM" id="Phobius"/>
    </source>
</evidence>
<evidence type="ECO:0000313" key="4">
    <source>
        <dbReference type="EMBL" id="KAK5693130.1"/>
    </source>
</evidence>
<dbReference type="GO" id="GO:0022857">
    <property type="term" value="F:transmembrane transporter activity"/>
    <property type="evidence" value="ECO:0007669"/>
    <property type="project" value="InterPro"/>
</dbReference>
<gene>
    <name evidence="4" type="ORF">LTR97_010606</name>
</gene>
<keyword evidence="2" id="KW-0812">Transmembrane</keyword>
<dbReference type="SUPFAM" id="SSF103473">
    <property type="entry name" value="MFS general substrate transporter"/>
    <property type="match status" value="1"/>
</dbReference>
<dbReference type="InterPro" id="IPR036259">
    <property type="entry name" value="MFS_trans_sf"/>
</dbReference>
<keyword evidence="2" id="KW-1133">Transmembrane helix</keyword>
<dbReference type="PANTHER" id="PTHR11360">
    <property type="entry name" value="MONOCARBOXYLATE TRANSPORTER"/>
    <property type="match status" value="1"/>
</dbReference>
<protein>
    <recommendedName>
        <fullName evidence="3">Major facilitator superfamily (MFS) profile domain-containing protein</fullName>
    </recommendedName>
</protein>
<dbReference type="GO" id="GO:0016020">
    <property type="term" value="C:membrane"/>
    <property type="evidence" value="ECO:0007669"/>
    <property type="project" value="UniProtKB-SubCell"/>
</dbReference>
<feature type="transmembrane region" description="Helical" evidence="2">
    <location>
        <begin position="71"/>
        <end position="94"/>
    </location>
</feature>
<dbReference type="Proteomes" id="UP001310594">
    <property type="component" value="Unassembled WGS sequence"/>
</dbReference>
<dbReference type="InterPro" id="IPR050327">
    <property type="entry name" value="Proton-linked_MCT"/>
</dbReference>
<dbReference type="PROSITE" id="PS50850">
    <property type="entry name" value="MFS"/>
    <property type="match status" value="1"/>
</dbReference>
<organism evidence="4 5">
    <name type="scientific">Elasticomyces elasticus</name>
    <dbReference type="NCBI Taxonomy" id="574655"/>
    <lineage>
        <taxon>Eukaryota</taxon>
        <taxon>Fungi</taxon>
        <taxon>Dikarya</taxon>
        <taxon>Ascomycota</taxon>
        <taxon>Pezizomycotina</taxon>
        <taxon>Dothideomycetes</taxon>
        <taxon>Dothideomycetidae</taxon>
        <taxon>Mycosphaerellales</taxon>
        <taxon>Teratosphaeriaceae</taxon>
        <taxon>Elasticomyces</taxon>
    </lineage>
</organism>
<accession>A0AAN7VUB0</accession>
<feature type="transmembrane region" description="Helical" evidence="2">
    <location>
        <begin position="199"/>
        <end position="216"/>
    </location>
</feature>
<dbReference type="AlphaFoldDB" id="A0AAN7VUB0"/>